<protein>
    <submittedName>
        <fullName evidence="2">Uncharacterized protein</fullName>
    </submittedName>
</protein>
<evidence type="ECO:0000256" key="1">
    <source>
        <dbReference type="SAM" id="MobiDB-lite"/>
    </source>
</evidence>
<sequence>MTALRGHPYDTPAGRRASDEFLLIDKRGKNDRLVLEERHKPKETTCAEDGDKVQLPRISAGDTSVCSVGGGRRRSSEGERRLSSTTESIRITHNAAGE</sequence>
<gene>
    <name evidence="2" type="ORF">EYF80_045396</name>
</gene>
<dbReference type="Proteomes" id="UP000314294">
    <property type="component" value="Unassembled WGS sequence"/>
</dbReference>
<dbReference type="AlphaFoldDB" id="A0A4Z2FUE2"/>
<name>A0A4Z2FUE2_9TELE</name>
<evidence type="ECO:0000313" key="3">
    <source>
        <dbReference type="Proteomes" id="UP000314294"/>
    </source>
</evidence>
<feature type="region of interest" description="Disordered" evidence="1">
    <location>
        <begin position="61"/>
        <end position="98"/>
    </location>
</feature>
<organism evidence="2 3">
    <name type="scientific">Liparis tanakae</name>
    <name type="common">Tanaka's snailfish</name>
    <dbReference type="NCBI Taxonomy" id="230148"/>
    <lineage>
        <taxon>Eukaryota</taxon>
        <taxon>Metazoa</taxon>
        <taxon>Chordata</taxon>
        <taxon>Craniata</taxon>
        <taxon>Vertebrata</taxon>
        <taxon>Euteleostomi</taxon>
        <taxon>Actinopterygii</taxon>
        <taxon>Neopterygii</taxon>
        <taxon>Teleostei</taxon>
        <taxon>Neoteleostei</taxon>
        <taxon>Acanthomorphata</taxon>
        <taxon>Eupercaria</taxon>
        <taxon>Perciformes</taxon>
        <taxon>Cottioidei</taxon>
        <taxon>Cottales</taxon>
        <taxon>Liparidae</taxon>
        <taxon>Liparis</taxon>
    </lineage>
</organism>
<proteinExistence type="predicted"/>
<evidence type="ECO:0000313" key="2">
    <source>
        <dbReference type="EMBL" id="TNN44403.1"/>
    </source>
</evidence>
<accession>A0A4Z2FUE2</accession>
<keyword evidence="3" id="KW-1185">Reference proteome</keyword>
<comment type="caution">
    <text evidence="2">The sequence shown here is derived from an EMBL/GenBank/DDBJ whole genome shotgun (WGS) entry which is preliminary data.</text>
</comment>
<dbReference type="EMBL" id="SRLO01000904">
    <property type="protein sequence ID" value="TNN44403.1"/>
    <property type="molecule type" value="Genomic_DNA"/>
</dbReference>
<reference evidence="2 3" key="1">
    <citation type="submission" date="2019-03" db="EMBL/GenBank/DDBJ databases">
        <title>First draft genome of Liparis tanakae, snailfish: a comprehensive survey of snailfish specific genes.</title>
        <authorList>
            <person name="Kim W."/>
            <person name="Song I."/>
            <person name="Jeong J.-H."/>
            <person name="Kim D."/>
            <person name="Kim S."/>
            <person name="Ryu S."/>
            <person name="Song J.Y."/>
            <person name="Lee S.K."/>
        </authorList>
    </citation>
    <scope>NUCLEOTIDE SEQUENCE [LARGE SCALE GENOMIC DNA]</scope>
    <source>
        <tissue evidence="2">Muscle</tissue>
    </source>
</reference>